<reference evidence="1 2" key="1">
    <citation type="journal article" date="2023" name="G3 (Bethesda)">
        <title>A chromosome-length genome assembly and annotation of blackberry (Rubus argutus, cv. 'Hillquist').</title>
        <authorList>
            <person name="Bruna T."/>
            <person name="Aryal R."/>
            <person name="Dudchenko O."/>
            <person name="Sargent D.J."/>
            <person name="Mead D."/>
            <person name="Buti M."/>
            <person name="Cavallini A."/>
            <person name="Hytonen T."/>
            <person name="Andres J."/>
            <person name="Pham M."/>
            <person name="Weisz D."/>
            <person name="Mascagni F."/>
            <person name="Usai G."/>
            <person name="Natali L."/>
            <person name="Bassil N."/>
            <person name="Fernandez G.E."/>
            <person name="Lomsadze A."/>
            <person name="Armour M."/>
            <person name="Olukolu B."/>
            <person name="Poorten T."/>
            <person name="Britton C."/>
            <person name="Davik J."/>
            <person name="Ashrafi H."/>
            <person name="Aiden E.L."/>
            <person name="Borodovsky M."/>
            <person name="Worthington M."/>
        </authorList>
    </citation>
    <scope>NUCLEOTIDE SEQUENCE [LARGE SCALE GENOMIC DNA]</scope>
    <source>
        <strain evidence="1">PI 553951</strain>
    </source>
</reference>
<dbReference type="PANTHER" id="PTHR27006">
    <property type="entry name" value="PROMASTIGOTE SURFACE ANTIGEN PROTEIN PSA"/>
    <property type="match status" value="1"/>
</dbReference>
<name>A0AAW1XIM6_RUBAR</name>
<dbReference type="AlphaFoldDB" id="A0AAW1XIM6"/>
<dbReference type="InterPro" id="IPR011009">
    <property type="entry name" value="Kinase-like_dom_sf"/>
</dbReference>
<dbReference type="Proteomes" id="UP001457282">
    <property type="component" value="Unassembled WGS sequence"/>
</dbReference>
<dbReference type="PANTHER" id="PTHR27006:SF606">
    <property type="entry name" value="INTERLEUKIN-1 RECEPTOR-ASSOCIATED KINASE 4"/>
    <property type="match status" value="1"/>
</dbReference>
<dbReference type="EMBL" id="JBEDUW010000003">
    <property type="protein sequence ID" value="KAK9936186.1"/>
    <property type="molecule type" value="Genomic_DNA"/>
</dbReference>
<evidence type="ECO:0000313" key="1">
    <source>
        <dbReference type="EMBL" id="KAK9936186.1"/>
    </source>
</evidence>
<accession>A0AAW1XIM6</accession>
<gene>
    <name evidence="1" type="ORF">M0R45_013042</name>
</gene>
<keyword evidence="2" id="KW-1185">Reference proteome</keyword>
<dbReference type="Gene3D" id="1.10.510.10">
    <property type="entry name" value="Transferase(Phosphotransferase) domain 1"/>
    <property type="match status" value="1"/>
</dbReference>
<evidence type="ECO:0000313" key="2">
    <source>
        <dbReference type="Proteomes" id="UP001457282"/>
    </source>
</evidence>
<dbReference type="SUPFAM" id="SSF56112">
    <property type="entry name" value="Protein kinase-like (PK-like)"/>
    <property type="match status" value="1"/>
</dbReference>
<organism evidence="1 2">
    <name type="scientific">Rubus argutus</name>
    <name type="common">Southern blackberry</name>
    <dbReference type="NCBI Taxonomy" id="59490"/>
    <lineage>
        <taxon>Eukaryota</taxon>
        <taxon>Viridiplantae</taxon>
        <taxon>Streptophyta</taxon>
        <taxon>Embryophyta</taxon>
        <taxon>Tracheophyta</taxon>
        <taxon>Spermatophyta</taxon>
        <taxon>Magnoliopsida</taxon>
        <taxon>eudicotyledons</taxon>
        <taxon>Gunneridae</taxon>
        <taxon>Pentapetalae</taxon>
        <taxon>rosids</taxon>
        <taxon>fabids</taxon>
        <taxon>Rosales</taxon>
        <taxon>Rosaceae</taxon>
        <taxon>Rosoideae</taxon>
        <taxon>Rosoideae incertae sedis</taxon>
        <taxon>Rubus</taxon>
    </lineage>
</organism>
<sequence>MGTTPWWRAGSWTGQRWSGVPITTSDFIFNVTFENNQDELIVMYGVWSLWREGTALEIVDSSLGESYLVNEVVRCFQIALLCVQDYATDRPTMSAVLVMLSNDAALATPREPAFVFKRTYTGGDPSTSTTEGAKSYNDVTCTIVEAR</sequence>
<proteinExistence type="predicted"/>
<protein>
    <recommendedName>
        <fullName evidence="3">S-locus receptor kinase C-terminal domain-containing protein</fullName>
    </recommendedName>
</protein>
<evidence type="ECO:0008006" key="3">
    <source>
        <dbReference type="Google" id="ProtNLM"/>
    </source>
</evidence>
<comment type="caution">
    <text evidence="1">The sequence shown here is derived from an EMBL/GenBank/DDBJ whole genome shotgun (WGS) entry which is preliminary data.</text>
</comment>